<comment type="caution">
    <text evidence="9">The sequence shown here is derived from an EMBL/GenBank/DDBJ whole genome shotgun (WGS) entry which is preliminary data.</text>
</comment>
<dbReference type="InterPro" id="IPR005110">
    <property type="entry name" value="MoeA_linker/N"/>
</dbReference>
<evidence type="ECO:0000256" key="2">
    <source>
        <dbReference type="ARBA" id="ARBA00005046"/>
    </source>
</evidence>
<dbReference type="GO" id="GO:0005829">
    <property type="term" value="C:cytosol"/>
    <property type="evidence" value="ECO:0007669"/>
    <property type="project" value="TreeGrafter"/>
</dbReference>
<sequence>MKDVAAHYRDVLQLGQPLPPQTVPVEQALGRVLAQDTPARYSVPPFTNSAMDGFAVRAEDVQAGCTLPVSTDIPAGRTDPLTLEAGTAMRIMTGAPLPSGANAVVQVELTENADQNMAEQAPAQVTFSADVAAGANVRRAGEDINAGETLFQAGTRLSAAHLSALVAVGYGQVQIRPGLRVGVVTTGEELRPAGEQLKPGQIPDSNSVLVASLAAEAGASAHLRAFHADTVEGFLADLDAAAREVDLLITTGGVSAGAFDVVKAALRQKGVTFTKVAMQPGKPQGFGQIRANGRDVPILCLPGNPVSVLVSWYLFAVPLIHKLEGQRPAAFDDRFTRAEVGTGWKRKTGRVQFLPATAREGENGLPSAEVHVHPASHGGSKSHFVASLAAATGLVRIPADQAEVKVGEEVPVMWFGRPR</sequence>
<keyword evidence="7" id="KW-0460">Magnesium</keyword>
<dbReference type="UniPathway" id="UPA00344"/>
<keyword evidence="5 7" id="KW-0501">Molybdenum cofactor biosynthesis</keyword>
<accession>A0A2I1IMV4</accession>
<dbReference type="InterPro" id="IPR001453">
    <property type="entry name" value="MoaB/Mog_dom"/>
</dbReference>
<comment type="function">
    <text evidence="1 7">Catalyzes the insertion of molybdate into adenylated molybdopterin with the concomitant release of AMP.</text>
</comment>
<dbReference type="PANTHER" id="PTHR10192">
    <property type="entry name" value="MOLYBDOPTERIN BIOSYNTHESIS PROTEIN"/>
    <property type="match status" value="1"/>
</dbReference>
<dbReference type="FunFam" id="2.170.190.11:FF:000001">
    <property type="entry name" value="Molybdopterin molybdenumtransferase"/>
    <property type="match status" value="1"/>
</dbReference>
<dbReference type="NCBIfam" id="NF045515">
    <property type="entry name" value="Glp_gephyrin"/>
    <property type="match status" value="1"/>
</dbReference>
<evidence type="ECO:0000256" key="1">
    <source>
        <dbReference type="ARBA" id="ARBA00002901"/>
    </source>
</evidence>
<feature type="domain" description="MoaB/Mog" evidence="8">
    <location>
        <begin position="182"/>
        <end position="322"/>
    </location>
</feature>
<dbReference type="Gene3D" id="2.40.340.10">
    <property type="entry name" value="MoeA, C-terminal, domain IV"/>
    <property type="match status" value="1"/>
</dbReference>
<dbReference type="SUPFAM" id="SSF63882">
    <property type="entry name" value="MoeA N-terminal region -like"/>
    <property type="match status" value="1"/>
</dbReference>
<evidence type="ECO:0000256" key="4">
    <source>
        <dbReference type="ARBA" id="ARBA00022505"/>
    </source>
</evidence>
<dbReference type="EMBL" id="PKKO01000003">
    <property type="protein sequence ID" value="PKY72468.1"/>
    <property type="molecule type" value="Genomic_DNA"/>
</dbReference>
<dbReference type="Gene3D" id="3.90.105.10">
    <property type="entry name" value="Molybdopterin biosynthesis moea protein, domain 2"/>
    <property type="match status" value="1"/>
</dbReference>
<dbReference type="GeneID" id="35866753"/>
<evidence type="ECO:0000256" key="7">
    <source>
        <dbReference type="RuleBase" id="RU365090"/>
    </source>
</evidence>
<dbReference type="Proteomes" id="UP000235122">
    <property type="component" value="Unassembled WGS sequence"/>
</dbReference>
<dbReference type="GO" id="GO:0046872">
    <property type="term" value="F:metal ion binding"/>
    <property type="evidence" value="ECO:0007669"/>
    <property type="project" value="UniProtKB-UniRule"/>
</dbReference>
<proteinExistence type="inferred from homology"/>
<dbReference type="InterPro" id="IPR036425">
    <property type="entry name" value="MoaB/Mog-like_dom_sf"/>
</dbReference>
<dbReference type="InterPro" id="IPR036688">
    <property type="entry name" value="MoeA_C_domain_IV_sf"/>
</dbReference>
<dbReference type="InterPro" id="IPR038987">
    <property type="entry name" value="MoeA-like"/>
</dbReference>
<dbReference type="Pfam" id="PF03453">
    <property type="entry name" value="MoeA_N"/>
    <property type="match status" value="1"/>
</dbReference>
<dbReference type="GO" id="GO:0061599">
    <property type="term" value="F:molybdopterin molybdotransferase activity"/>
    <property type="evidence" value="ECO:0007669"/>
    <property type="project" value="UniProtKB-UniRule"/>
</dbReference>
<dbReference type="Pfam" id="PF00994">
    <property type="entry name" value="MoCF_biosynth"/>
    <property type="match status" value="1"/>
</dbReference>
<keyword evidence="7" id="KW-0479">Metal-binding</keyword>
<comment type="similarity">
    <text evidence="3 7">Belongs to the MoeA family.</text>
</comment>
<evidence type="ECO:0000313" key="9">
    <source>
        <dbReference type="EMBL" id="PKY72468.1"/>
    </source>
</evidence>
<dbReference type="InterPro" id="IPR036135">
    <property type="entry name" value="MoeA_linker/N_sf"/>
</dbReference>
<evidence type="ECO:0000256" key="3">
    <source>
        <dbReference type="ARBA" id="ARBA00010763"/>
    </source>
</evidence>
<dbReference type="InterPro" id="IPR005111">
    <property type="entry name" value="MoeA_C_domain_IV"/>
</dbReference>
<evidence type="ECO:0000256" key="6">
    <source>
        <dbReference type="ARBA" id="ARBA00047317"/>
    </source>
</evidence>
<name>A0A2I1IMV4_9ACTO</name>
<dbReference type="PANTHER" id="PTHR10192:SF5">
    <property type="entry name" value="GEPHYRIN"/>
    <property type="match status" value="1"/>
</dbReference>
<dbReference type="RefSeq" id="WP_024331926.1">
    <property type="nucleotide sequence ID" value="NZ_JASOXK010000007.1"/>
</dbReference>
<dbReference type="SMART" id="SM00852">
    <property type="entry name" value="MoCF_biosynth"/>
    <property type="match status" value="1"/>
</dbReference>
<dbReference type="GO" id="GO:0006777">
    <property type="term" value="P:Mo-molybdopterin cofactor biosynthetic process"/>
    <property type="evidence" value="ECO:0007669"/>
    <property type="project" value="UniProtKB-UniRule"/>
</dbReference>
<dbReference type="Gene3D" id="3.40.980.10">
    <property type="entry name" value="MoaB/Mog-like domain"/>
    <property type="match status" value="1"/>
</dbReference>
<dbReference type="SUPFAM" id="SSF63867">
    <property type="entry name" value="MoeA C-terminal domain-like"/>
    <property type="match status" value="1"/>
</dbReference>
<keyword evidence="7 9" id="KW-0808">Transferase</keyword>
<evidence type="ECO:0000256" key="5">
    <source>
        <dbReference type="ARBA" id="ARBA00023150"/>
    </source>
</evidence>
<keyword evidence="10" id="KW-1185">Reference proteome</keyword>
<reference evidence="9 10" key="1">
    <citation type="submission" date="2017-12" db="EMBL/GenBank/DDBJ databases">
        <title>Phylogenetic diversity of female urinary microbiome.</title>
        <authorList>
            <person name="Thomas-White K."/>
            <person name="Wolfe A.J."/>
        </authorList>
    </citation>
    <scope>NUCLEOTIDE SEQUENCE [LARGE SCALE GENOMIC DNA]</scope>
    <source>
        <strain evidence="9 10">UMB0402</strain>
    </source>
</reference>
<gene>
    <name evidence="9" type="ORF">CYJ19_06405</name>
</gene>
<evidence type="ECO:0000259" key="8">
    <source>
        <dbReference type="SMART" id="SM00852"/>
    </source>
</evidence>
<comment type="cofactor">
    <cofactor evidence="7">
        <name>Mg(2+)</name>
        <dbReference type="ChEBI" id="CHEBI:18420"/>
    </cofactor>
</comment>
<dbReference type="SUPFAM" id="SSF53218">
    <property type="entry name" value="Molybdenum cofactor biosynthesis proteins"/>
    <property type="match status" value="1"/>
</dbReference>
<dbReference type="EC" id="2.10.1.1" evidence="7"/>
<dbReference type="AlphaFoldDB" id="A0A2I1IMV4"/>
<dbReference type="STRING" id="33007.HMPREF3198_01185"/>
<protein>
    <recommendedName>
        <fullName evidence="7">Molybdopterin molybdenumtransferase</fullName>
        <ecNumber evidence="7">2.10.1.1</ecNumber>
    </recommendedName>
</protein>
<dbReference type="Gene3D" id="2.170.190.11">
    <property type="entry name" value="Molybdopterin biosynthesis moea protein, domain 3"/>
    <property type="match status" value="1"/>
</dbReference>
<keyword evidence="4 7" id="KW-0500">Molybdenum</keyword>
<comment type="pathway">
    <text evidence="2 7">Cofactor biosynthesis; molybdopterin biosynthesis.</text>
</comment>
<organism evidence="9 10">
    <name type="scientific">Winkia neuii</name>
    <dbReference type="NCBI Taxonomy" id="33007"/>
    <lineage>
        <taxon>Bacteria</taxon>
        <taxon>Bacillati</taxon>
        <taxon>Actinomycetota</taxon>
        <taxon>Actinomycetes</taxon>
        <taxon>Actinomycetales</taxon>
        <taxon>Actinomycetaceae</taxon>
        <taxon>Winkia</taxon>
    </lineage>
</organism>
<dbReference type="CDD" id="cd00887">
    <property type="entry name" value="MoeA"/>
    <property type="match status" value="1"/>
</dbReference>
<evidence type="ECO:0000313" key="10">
    <source>
        <dbReference type="Proteomes" id="UP000235122"/>
    </source>
</evidence>
<dbReference type="Pfam" id="PF03454">
    <property type="entry name" value="MoeA_C"/>
    <property type="match status" value="1"/>
</dbReference>
<comment type="catalytic activity">
    <reaction evidence="6">
        <text>adenylyl-molybdopterin + molybdate = Mo-molybdopterin + AMP + H(+)</text>
        <dbReference type="Rhea" id="RHEA:35047"/>
        <dbReference type="ChEBI" id="CHEBI:15378"/>
        <dbReference type="ChEBI" id="CHEBI:36264"/>
        <dbReference type="ChEBI" id="CHEBI:62727"/>
        <dbReference type="ChEBI" id="CHEBI:71302"/>
        <dbReference type="ChEBI" id="CHEBI:456215"/>
        <dbReference type="EC" id="2.10.1.1"/>
    </reaction>
</comment>